<name>A0A1F5NQC3_9BACT</name>
<reference evidence="3 4" key="1">
    <citation type="journal article" date="2016" name="Nat. Commun.">
        <title>Thousands of microbial genomes shed light on interconnected biogeochemical processes in an aquifer system.</title>
        <authorList>
            <person name="Anantharaman K."/>
            <person name="Brown C.T."/>
            <person name="Hug L.A."/>
            <person name="Sharon I."/>
            <person name="Castelle C.J."/>
            <person name="Probst A.J."/>
            <person name="Thomas B.C."/>
            <person name="Singh A."/>
            <person name="Wilkins M.J."/>
            <person name="Karaoz U."/>
            <person name="Brodie E.L."/>
            <person name="Williams K.H."/>
            <person name="Hubbard S.S."/>
            <person name="Banfield J.F."/>
        </authorList>
    </citation>
    <scope>NUCLEOTIDE SEQUENCE [LARGE SCALE GENOMIC DNA]</scope>
</reference>
<feature type="compositionally biased region" description="Polar residues" evidence="2">
    <location>
        <begin position="50"/>
        <end position="63"/>
    </location>
</feature>
<protein>
    <submittedName>
        <fullName evidence="3">Uncharacterized protein</fullName>
    </submittedName>
</protein>
<proteinExistence type="predicted"/>
<dbReference type="Proteomes" id="UP000177912">
    <property type="component" value="Unassembled WGS sequence"/>
</dbReference>
<gene>
    <name evidence="3" type="ORF">A2826_01195</name>
</gene>
<evidence type="ECO:0000256" key="1">
    <source>
        <dbReference type="SAM" id="Coils"/>
    </source>
</evidence>
<dbReference type="EMBL" id="MFEI01000044">
    <property type="protein sequence ID" value="OGE79887.1"/>
    <property type="molecule type" value="Genomic_DNA"/>
</dbReference>
<feature type="region of interest" description="Disordered" evidence="2">
    <location>
        <begin position="46"/>
        <end position="80"/>
    </location>
</feature>
<dbReference type="STRING" id="1817822.A2826_01195"/>
<evidence type="ECO:0000313" key="4">
    <source>
        <dbReference type="Proteomes" id="UP000177912"/>
    </source>
</evidence>
<feature type="compositionally biased region" description="Basic and acidic residues" evidence="2">
    <location>
        <begin position="338"/>
        <end position="353"/>
    </location>
</feature>
<feature type="region of interest" description="Disordered" evidence="2">
    <location>
        <begin position="162"/>
        <end position="187"/>
    </location>
</feature>
<evidence type="ECO:0000313" key="3">
    <source>
        <dbReference type="EMBL" id="OGE79887.1"/>
    </source>
</evidence>
<evidence type="ECO:0000256" key="2">
    <source>
        <dbReference type="SAM" id="MobiDB-lite"/>
    </source>
</evidence>
<organism evidence="3 4">
    <name type="scientific">Candidatus Doudnabacteria bacterium RIFCSPHIGHO2_01_FULL_43_23</name>
    <dbReference type="NCBI Taxonomy" id="1817822"/>
    <lineage>
        <taxon>Bacteria</taxon>
        <taxon>Candidatus Doudnaibacteriota</taxon>
    </lineage>
</organism>
<comment type="caution">
    <text evidence="3">The sequence shown here is derived from an EMBL/GenBank/DDBJ whole genome shotgun (WGS) entry which is preliminary data.</text>
</comment>
<keyword evidence="1" id="KW-0175">Coiled coil</keyword>
<feature type="coiled-coil region" evidence="1">
    <location>
        <begin position="356"/>
        <end position="408"/>
    </location>
</feature>
<sequence length="1074" mass="116682">MPRSREQIREELLNRYRLVSGTPETDPVVTEPPPTEIVQEVFAHEEAGSDDQSNVVEAVSSTPPVHADEPTPISIDASSESVADKEEIAKVTNEFEKILELLAILKSAKEDQEFSDALINAKAEVERLESLAIKFKGKGITEFRDIFGQVKHILSMAQNEFDKSLVKPPEEPTGKEPKKDGKEKKPEVEILDAKDIEDQIRQILSTMSGVERIDSLTVTGDGDTLSLDAKLTGKKGFVSTDITITGAKLSVAQGKIKVSEHTVRSSKFEGRVKGMIDKKMGLVDEKVKEYLANKKGKPVETVSIEEGKVKVTYRDEIPADTGGEIKRVKFTPPEDGTGSEKEGKEKLKEDKENPELEKFKLAKEALELALQKAENNGSDQLGQNQAELQDAEEKYQQARAEYIAGNIEKYEEVRSDELKAIFKNQNKDTAWYKKAVQGIAGFNRKLGEWNLHAGLEKTGYKIDNRVAKIMLRSVNARTAISGALLGGAWIAGSGIAAGFMLAGRSGLSGVASGVGSHDMMAQMRQKWDRGNIEKILKETGKLKEGEIAVAGRVALERLDDAVDNMVSQAIFDGANYEDLAKDTLYQQLIQKRNEILAGIKVTAGPEAEGNDSLVQLLEQRSSEADERLDAALKGKKIKSRNRKLIASALGAVSAGWSGYRLWALDGDQNAVIADKVAEKLQEDIEQSHVDNVVATQKLVALAEANQKEALPTDIPAPKIGPGEGTMMGPGVKASELGESASDGVIKTGVDKVPIVHNGKDSGAWLETKADGSVSIHAGTRGIEGAMLDLKTTDPERYKNLIEKLQEYKSDTPGADNSHGALVHRFAQKFQEEHPGKDLDWISKGEIALDKDGTPEIKDVEYLNKATGSVAEIEKNTDTGSLDTAFAPKSATSLSEFLKNDPSLADESASGVGGAKLENIFDAGQAQGASPKVSAPNASGMVEVLRDKDGEPLYGVTRKPEVAQMILGESQGLSLPELRGIMSTDWQDIHFKALGLNKDSLEQLRSSNMTIAQLQEKITDGSDSKFVLQFGKLADELKGKSIELGWTESDMNKKVFDGFLEYAKHEAKISPAKAA</sequence>
<accession>A0A1F5NQC3</accession>
<dbReference type="AlphaFoldDB" id="A0A1F5NQC3"/>
<feature type="region of interest" description="Disordered" evidence="2">
    <location>
        <begin position="323"/>
        <end position="353"/>
    </location>
</feature>